<dbReference type="Proteomes" id="UP001216907">
    <property type="component" value="Unassembled WGS sequence"/>
</dbReference>
<keyword evidence="1" id="KW-0472">Membrane</keyword>
<dbReference type="RefSeq" id="WP_277858896.1">
    <property type="nucleotide sequence ID" value="NZ_JARRAG010000001.1"/>
</dbReference>
<dbReference type="InterPro" id="IPR011453">
    <property type="entry name" value="DUF1559"/>
</dbReference>
<dbReference type="Pfam" id="PF07963">
    <property type="entry name" value="N_methyl"/>
    <property type="match status" value="1"/>
</dbReference>
<dbReference type="InterPro" id="IPR027558">
    <property type="entry name" value="Pre_pil_HX9DG_C"/>
</dbReference>
<evidence type="ECO:0000313" key="4">
    <source>
        <dbReference type="Proteomes" id="UP001216907"/>
    </source>
</evidence>
<dbReference type="EMBL" id="JARRAG010000001">
    <property type="protein sequence ID" value="MDG3002532.1"/>
    <property type="molecule type" value="Genomic_DNA"/>
</dbReference>
<feature type="transmembrane region" description="Helical" evidence="1">
    <location>
        <begin position="21"/>
        <end position="44"/>
    </location>
</feature>
<evidence type="ECO:0000256" key="1">
    <source>
        <dbReference type="SAM" id="Phobius"/>
    </source>
</evidence>
<dbReference type="InterPro" id="IPR045584">
    <property type="entry name" value="Pilin-like"/>
</dbReference>
<proteinExistence type="predicted"/>
<organism evidence="3 4">
    <name type="scientific">Paludisphaera mucosa</name>
    <dbReference type="NCBI Taxonomy" id="3030827"/>
    <lineage>
        <taxon>Bacteria</taxon>
        <taxon>Pseudomonadati</taxon>
        <taxon>Planctomycetota</taxon>
        <taxon>Planctomycetia</taxon>
        <taxon>Isosphaerales</taxon>
        <taxon>Isosphaeraceae</taxon>
        <taxon>Paludisphaera</taxon>
    </lineage>
</organism>
<keyword evidence="1" id="KW-1133">Transmembrane helix</keyword>
<dbReference type="SUPFAM" id="SSF54523">
    <property type="entry name" value="Pili subunits"/>
    <property type="match status" value="1"/>
</dbReference>
<protein>
    <submittedName>
        <fullName evidence="3">DUF1559 domain-containing protein</fullName>
    </submittedName>
</protein>
<accession>A0ABT6F4M4</accession>
<dbReference type="PROSITE" id="PS00409">
    <property type="entry name" value="PROKAR_NTER_METHYL"/>
    <property type="match status" value="1"/>
</dbReference>
<dbReference type="NCBIfam" id="TIGR04294">
    <property type="entry name" value="pre_pil_HX9DG"/>
    <property type="match status" value="1"/>
</dbReference>
<dbReference type="NCBIfam" id="TIGR02532">
    <property type="entry name" value="IV_pilin_GFxxxE"/>
    <property type="match status" value="1"/>
</dbReference>
<evidence type="ECO:0000313" key="3">
    <source>
        <dbReference type="EMBL" id="MDG3002532.1"/>
    </source>
</evidence>
<dbReference type="Pfam" id="PF07596">
    <property type="entry name" value="SBP_bac_10"/>
    <property type="match status" value="1"/>
</dbReference>
<comment type="caution">
    <text evidence="3">The sequence shown here is derived from an EMBL/GenBank/DDBJ whole genome shotgun (WGS) entry which is preliminary data.</text>
</comment>
<dbReference type="Gene3D" id="3.30.700.10">
    <property type="entry name" value="Glycoprotein, Type 4 Pilin"/>
    <property type="match status" value="1"/>
</dbReference>
<keyword evidence="1" id="KW-0812">Transmembrane</keyword>
<name>A0ABT6F4M4_9BACT</name>
<reference evidence="3 4" key="1">
    <citation type="submission" date="2023-03" db="EMBL/GenBank/DDBJ databases">
        <title>Paludisphaera mucosa sp. nov. a novel planctomycete from northern fen.</title>
        <authorList>
            <person name="Ivanova A."/>
        </authorList>
    </citation>
    <scope>NUCLEOTIDE SEQUENCE [LARGE SCALE GENOMIC DNA]</scope>
    <source>
        <strain evidence="3 4">Pla2</strain>
    </source>
</reference>
<evidence type="ECO:0000259" key="2">
    <source>
        <dbReference type="Pfam" id="PF07596"/>
    </source>
</evidence>
<sequence length="318" mass="34380">MKTVQNRTHGAASRAARRGGFTLIELLVVIAIIAVLIALLLPAVQSAREAARRIQCTNNIKQLGLSLHNYHDVHGRFAPGTITVTITPTRDYRQPFVTSLLPYLEQGNLTNSYNSNLSFQTNANDTTRLTRLGVFDCPSDQQVLFVSNDGANPDVKGNYGINWGQNTFGDQVLPGPFALNYGSSLAEITDGTSNTYLMAEVLQLPHPTGQPVGVVDRRGRIWSDQSTSYHLTTRNGPNSQVPDFGVCGEQTDPRKAPCTRKVGTPANHYLSSRSRHPGGVNVLLGDGSVRLIKDSISTPTWRALSSKAGGEVVSADAL</sequence>
<keyword evidence="4" id="KW-1185">Reference proteome</keyword>
<gene>
    <name evidence="3" type="ORF">PZE19_01920</name>
</gene>
<dbReference type="PANTHER" id="PTHR30093:SF2">
    <property type="entry name" value="TYPE II SECRETION SYSTEM PROTEIN H"/>
    <property type="match status" value="1"/>
</dbReference>
<dbReference type="PANTHER" id="PTHR30093">
    <property type="entry name" value="GENERAL SECRETION PATHWAY PROTEIN G"/>
    <property type="match status" value="1"/>
</dbReference>
<feature type="domain" description="DUF1559" evidence="2">
    <location>
        <begin position="45"/>
        <end position="296"/>
    </location>
</feature>
<dbReference type="InterPro" id="IPR012902">
    <property type="entry name" value="N_methyl_site"/>
</dbReference>